<evidence type="ECO:0000256" key="2">
    <source>
        <dbReference type="PROSITE-ProRule" id="PRU00591"/>
    </source>
</evidence>
<feature type="compositionally biased region" description="Low complexity" evidence="3">
    <location>
        <begin position="555"/>
        <end position="569"/>
    </location>
</feature>
<feature type="repeat" description="Cell wall-binding" evidence="2">
    <location>
        <begin position="650"/>
        <end position="669"/>
    </location>
</feature>
<protein>
    <recommendedName>
        <fullName evidence="5">Transglutaminase-like domain-containing protein</fullName>
    </recommendedName>
</protein>
<dbReference type="SMART" id="SM00460">
    <property type="entry name" value="TGc"/>
    <property type="match status" value="1"/>
</dbReference>
<dbReference type="AlphaFoldDB" id="A0A7C8FVT7"/>
<evidence type="ECO:0000313" key="6">
    <source>
        <dbReference type="EMBL" id="KAB1642118.1"/>
    </source>
</evidence>
<organism evidence="6 7">
    <name type="scientific">Adlercreutzia muris</name>
    <dbReference type="NCBI Taxonomy" id="1796610"/>
    <lineage>
        <taxon>Bacteria</taxon>
        <taxon>Bacillati</taxon>
        <taxon>Actinomycetota</taxon>
        <taxon>Coriobacteriia</taxon>
        <taxon>Eggerthellales</taxon>
        <taxon>Eggerthellaceae</taxon>
        <taxon>Adlercreutzia</taxon>
    </lineage>
</organism>
<sequence length="727" mass="79355">MTSLGVAMGLTNCGKFIAAWGCAALVLMAALGFGPRAYADEPAATADSDVITVEAQVRGVNSEGWRVMVSYAKPQAGVPTEFTINVESGPTGPYQYQQGFISKDGAFVYDPSFGSFDPPQDSNVLSYEFVGTGRYEYQFLVQPVGKLNKRFSINVDVSGDGFVNVDAKAREIVDTCLPDGNEDDYETALVLHDWIIDNVSYDYSFRNLGIEHALSGKPVTCEGYHAAYVKLLETAGLQTGRINGNGHVWTAVKMDGEWYHVDTTHDDVKDGLSDTTVPGTLSKEQQAHLLFGLNDDIMRLIDSKHQWSGANSLENNYFIRTGDILEWSDPIANVILDKLNKKETFFTVKATNAGWVQKDFKDVINNLVAYELNQYEWLTDNQTADAVVHVSYADDYFTVNVFTVLAAEPKIVQNLVYNGKAQTGVTVPSTGSYALTGTTKATKAGTYTAQAVPGMGYAWDKLGDKKGRSYRWSIAPATISSRGVTVSGVQSSYQYTGSAVKPVPCLTFNGTALTNGVDYTVSYANNVNAGTATMTITGKGNFQGTRKVAFSIEKATTPTTPSQPPATSKPSDKPSSVTKPSAPTVTKPAAAWKKSGGKWWYRHADGSYTRNGWERINGAWYHFDKAGWMQTGWLKTGGKWYYLSSSGAMKTGWLKSGGKWYYLKSSGVMATGWYKVGGAWYWSNSSGAMGSNCWVGNYYLKSSGAMATNQWIGKYHVNGSGLWDRTR</sequence>
<proteinExistence type="predicted"/>
<reference evidence="6 7" key="1">
    <citation type="submission" date="2019-09" db="EMBL/GenBank/DDBJ databases">
        <title>Whole genome shotgun sequencing (WGS) of Ellagibacter isourolithinifaciens DSM 104140(T) and Adlercreutzia muris DSM 29508(T).</title>
        <authorList>
            <person name="Stoll D.A."/>
            <person name="Danylec N."/>
            <person name="Huch M."/>
        </authorList>
    </citation>
    <scope>NUCLEOTIDE SEQUENCE [LARGE SCALE GENOMIC DNA]</scope>
    <source>
        <strain evidence="6 7">DSM 29508</strain>
    </source>
</reference>
<name>A0A7C8FVT7_9ACTN</name>
<feature type="repeat" description="Cell wall-binding" evidence="2">
    <location>
        <begin position="630"/>
        <end position="649"/>
    </location>
</feature>
<dbReference type="EMBL" id="WAJS01000032">
    <property type="protein sequence ID" value="KAB1642118.1"/>
    <property type="molecule type" value="Genomic_DNA"/>
</dbReference>
<dbReference type="Gene3D" id="2.10.270.10">
    <property type="entry name" value="Cholin Binding"/>
    <property type="match status" value="1"/>
</dbReference>
<dbReference type="Gene3D" id="3.10.620.30">
    <property type="match status" value="1"/>
</dbReference>
<keyword evidence="4" id="KW-0732">Signal</keyword>
<dbReference type="Pfam" id="PF19127">
    <property type="entry name" value="Choline_bind_3"/>
    <property type="match status" value="1"/>
</dbReference>
<dbReference type="SUPFAM" id="SSF54001">
    <property type="entry name" value="Cysteine proteinases"/>
    <property type="match status" value="1"/>
</dbReference>
<feature type="domain" description="Transglutaminase-like" evidence="5">
    <location>
        <begin position="213"/>
        <end position="265"/>
    </location>
</feature>
<dbReference type="PROSITE" id="PS51170">
    <property type="entry name" value="CW"/>
    <property type="match status" value="4"/>
</dbReference>
<keyword evidence="1" id="KW-0677">Repeat</keyword>
<evidence type="ECO:0000259" key="5">
    <source>
        <dbReference type="SMART" id="SM00460"/>
    </source>
</evidence>
<gene>
    <name evidence="6" type="ORF">F8D48_09495</name>
</gene>
<comment type="caution">
    <text evidence="6">The sequence shown here is derived from an EMBL/GenBank/DDBJ whole genome shotgun (WGS) entry which is preliminary data.</text>
</comment>
<feature type="compositionally biased region" description="Polar residues" evidence="3">
    <location>
        <begin position="573"/>
        <end position="584"/>
    </location>
</feature>
<dbReference type="Proteomes" id="UP000479639">
    <property type="component" value="Unassembled WGS sequence"/>
</dbReference>
<evidence type="ECO:0000256" key="1">
    <source>
        <dbReference type="ARBA" id="ARBA00022737"/>
    </source>
</evidence>
<feature type="region of interest" description="Disordered" evidence="3">
    <location>
        <begin position="555"/>
        <end position="588"/>
    </location>
</feature>
<evidence type="ECO:0000256" key="3">
    <source>
        <dbReference type="SAM" id="MobiDB-lite"/>
    </source>
</evidence>
<dbReference type="InterPro" id="IPR018337">
    <property type="entry name" value="Cell_wall/Cho-bd_repeat"/>
</dbReference>
<keyword evidence="7" id="KW-1185">Reference proteome</keyword>
<feature type="repeat" description="Cell wall-binding" evidence="2">
    <location>
        <begin position="610"/>
        <end position="629"/>
    </location>
</feature>
<feature type="chain" id="PRO_5028871670" description="Transglutaminase-like domain-containing protein" evidence="4">
    <location>
        <begin position="40"/>
        <end position="727"/>
    </location>
</feature>
<accession>A0A7C8FVT7</accession>
<evidence type="ECO:0000256" key="4">
    <source>
        <dbReference type="SAM" id="SignalP"/>
    </source>
</evidence>
<dbReference type="InterPro" id="IPR038765">
    <property type="entry name" value="Papain-like_cys_pep_sf"/>
</dbReference>
<dbReference type="Pfam" id="PF01841">
    <property type="entry name" value="Transglut_core"/>
    <property type="match status" value="1"/>
</dbReference>
<dbReference type="Pfam" id="PF19085">
    <property type="entry name" value="Choline_bind_2"/>
    <property type="match status" value="1"/>
</dbReference>
<dbReference type="InterPro" id="IPR002931">
    <property type="entry name" value="Transglutaminase-like"/>
</dbReference>
<evidence type="ECO:0000313" key="7">
    <source>
        <dbReference type="Proteomes" id="UP000479639"/>
    </source>
</evidence>
<feature type="signal peptide" evidence="4">
    <location>
        <begin position="1"/>
        <end position="39"/>
    </location>
</feature>
<dbReference type="SUPFAM" id="SSF69360">
    <property type="entry name" value="Cell wall binding repeat"/>
    <property type="match status" value="1"/>
</dbReference>
<feature type="repeat" description="Cell wall-binding" evidence="2">
    <location>
        <begin position="670"/>
        <end position="689"/>
    </location>
</feature>